<dbReference type="InterPro" id="IPR015590">
    <property type="entry name" value="Aldehyde_DH_dom"/>
</dbReference>
<feature type="active site" evidence="5 6">
    <location>
        <position position="218"/>
    </location>
</feature>
<dbReference type="SUPFAM" id="SSF53720">
    <property type="entry name" value="ALDH-like"/>
    <property type="match status" value="1"/>
</dbReference>
<evidence type="ECO:0000256" key="3">
    <source>
        <dbReference type="ARBA" id="ARBA00023027"/>
    </source>
</evidence>
<dbReference type="Gene3D" id="3.40.605.10">
    <property type="entry name" value="Aldehyde Dehydrogenase, Chain A, domain 1"/>
    <property type="match status" value="1"/>
</dbReference>
<evidence type="ECO:0000313" key="10">
    <source>
        <dbReference type="Proteomes" id="UP001201163"/>
    </source>
</evidence>
<dbReference type="GO" id="GO:0004029">
    <property type="term" value="F:aldehyde dehydrogenase (NAD+) activity"/>
    <property type="evidence" value="ECO:0007669"/>
    <property type="project" value="TreeGrafter"/>
</dbReference>
<name>A0AAD4QAG6_9AGAM</name>
<dbReference type="InterPro" id="IPR016163">
    <property type="entry name" value="Ald_DH_C"/>
</dbReference>
<comment type="similarity">
    <text evidence="1 4 7">Belongs to the aldehyde dehydrogenase family.</text>
</comment>
<sequence>MPDFKINTTDEIDAAYNTLQATFRAGTTRPLAWRKHQLNQLVLMLRENIESIVQGFSVDLRKPPAEVLTGEIGPVVRRAIQSAAQLDAWASDESPQVREWQRTWSPTILKRPKGVVLVISPWNYPIFLSLQPVIGAISAGCPAVLKPSEIGPGVSSVLADLFPKYLDPSAYRIINGGVPETTHLLKLKWDHITYTGNGTVARIVARAAAEHLTPLTLELGGKSPVIIDANTTDLKIAAKRVLWGKTLNAGQICVAPDYALILRSAQDAFVEAIKEAAVELRLDGALASDSYSSIISDGHYMRLRSLMTKSLGNVVVGGSTDDAKRRITPTVYRDVKEGDSLLEGEIFGPLLPIVPVDDIRQAIEYINAHPHPLVLYAFTEDAELKQALRDETKSGGLHFNDVVQHMSIDTLPFSGVGESGYGSQALKYTYDEYTQLRSSVDIPLASSVDRDEPRLSARYPPYTPATTQVMAVRAGAIEAPAAAL</sequence>
<evidence type="ECO:0000256" key="1">
    <source>
        <dbReference type="ARBA" id="ARBA00009986"/>
    </source>
</evidence>
<accession>A0AAD4QAG6</accession>
<dbReference type="InterPro" id="IPR016162">
    <property type="entry name" value="Ald_DH_N"/>
</dbReference>
<organism evidence="9 10">
    <name type="scientific">Lactarius akahatsu</name>
    <dbReference type="NCBI Taxonomy" id="416441"/>
    <lineage>
        <taxon>Eukaryota</taxon>
        <taxon>Fungi</taxon>
        <taxon>Dikarya</taxon>
        <taxon>Basidiomycota</taxon>
        <taxon>Agaricomycotina</taxon>
        <taxon>Agaricomycetes</taxon>
        <taxon>Russulales</taxon>
        <taxon>Russulaceae</taxon>
        <taxon>Lactarius</taxon>
    </lineage>
</organism>
<reference evidence="9" key="1">
    <citation type="submission" date="2022-01" db="EMBL/GenBank/DDBJ databases">
        <title>Comparative genomics reveals a dynamic genome evolution in the ectomycorrhizal milk-cap (Lactarius) mushrooms.</title>
        <authorList>
            <consortium name="DOE Joint Genome Institute"/>
            <person name="Lebreton A."/>
            <person name="Tang N."/>
            <person name="Kuo A."/>
            <person name="LaButti K."/>
            <person name="Drula E."/>
            <person name="Barry K."/>
            <person name="Clum A."/>
            <person name="Lipzen A."/>
            <person name="Mousain D."/>
            <person name="Ng V."/>
            <person name="Wang R."/>
            <person name="Wang X."/>
            <person name="Dai Y."/>
            <person name="Henrissat B."/>
            <person name="Grigoriev I.V."/>
            <person name="Guerin-Laguette A."/>
            <person name="Yu F."/>
            <person name="Martin F.M."/>
        </authorList>
    </citation>
    <scope>NUCLEOTIDE SEQUENCE</scope>
    <source>
        <strain evidence="9">QP</strain>
    </source>
</reference>
<dbReference type="PROSITE" id="PS00687">
    <property type="entry name" value="ALDEHYDE_DEHYDR_GLU"/>
    <property type="match status" value="1"/>
</dbReference>
<evidence type="ECO:0000256" key="2">
    <source>
        <dbReference type="ARBA" id="ARBA00023002"/>
    </source>
</evidence>
<dbReference type="Gene3D" id="3.40.309.10">
    <property type="entry name" value="Aldehyde Dehydrogenase, Chain A, domain 2"/>
    <property type="match status" value="1"/>
</dbReference>
<evidence type="ECO:0000313" key="9">
    <source>
        <dbReference type="EMBL" id="KAH8996314.1"/>
    </source>
</evidence>
<evidence type="ECO:0000256" key="6">
    <source>
        <dbReference type="PROSITE-ProRule" id="PRU10007"/>
    </source>
</evidence>
<dbReference type="PANTHER" id="PTHR43570:SF16">
    <property type="entry name" value="ALDEHYDE DEHYDROGENASE TYPE III, ISOFORM Q"/>
    <property type="match status" value="1"/>
</dbReference>
<dbReference type="AlphaFoldDB" id="A0AAD4QAG6"/>
<evidence type="ECO:0000256" key="7">
    <source>
        <dbReference type="RuleBase" id="RU003345"/>
    </source>
</evidence>
<dbReference type="PIRSF" id="PIRSF036492">
    <property type="entry name" value="ALDH"/>
    <property type="match status" value="1"/>
</dbReference>
<dbReference type="Pfam" id="PF00171">
    <property type="entry name" value="Aldedh"/>
    <property type="match status" value="1"/>
</dbReference>
<dbReference type="InterPro" id="IPR016161">
    <property type="entry name" value="Ald_DH/histidinol_DH"/>
</dbReference>
<keyword evidence="2 4" id="KW-0560">Oxidoreductase</keyword>
<keyword evidence="3" id="KW-0520">NAD</keyword>
<evidence type="ECO:0000256" key="5">
    <source>
        <dbReference type="PIRSR" id="PIRSR036492-1"/>
    </source>
</evidence>
<dbReference type="InterPro" id="IPR029510">
    <property type="entry name" value="Ald_DH_CS_GLU"/>
</dbReference>
<dbReference type="InterPro" id="IPR012394">
    <property type="entry name" value="Aldehyde_DH_NAD(P)"/>
</dbReference>
<proteinExistence type="inferred from homology"/>
<dbReference type="GO" id="GO:0006081">
    <property type="term" value="P:aldehyde metabolic process"/>
    <property type="evidence" value="ECO:0007669"/>
    <property type="project" value="InterPro"/>
</dbReference>
<dbReference type="GO" id="GO:0005737">
    <property type="term" value="C:cytoplasm"/>
    <property type="evidence" value="ECO:0007669"/>
    <property type="project" value="TreeGrafter"/>
</dbReference>
<feature type="domain" description="Aldehyde dehydrogenase" evidence="8">
    <location>
        <begin position="8"/>
        <end position="437"/>
    </location>
</feature>
<dbReference type="FunFam" id="3.40.309.10:FF:000003">
    <property type="entry name" value="Aldehyde dehydrogenase"/>
    <property type="match status" value="1"/>
</dbReference>
<dbReference type="PANTHER" id="PTHR43570">
    <property type="entry name" value="ALDEHYDE DEHYDROGENASE"/>
    <property type="match status" value="1"/>
</dbReference>
<evidence type="ECO:0000256" key="4">
    <source>
        <dbReference type="PIRNR" id="PIRNR036492"/>
    </source>
</evidence>
<dbReference type="FunFam" id="3.40.605.10:FF:000004">
    <property type="entry name" value="Aldehyde dehydrogenase"/>
    <property type="match status" value="1"/>
</dbReference>
<gene>
    <name evidence="9" type="ORF">EDB92DRAFT_2039206</name>
</gene>
<protein>
    <recommendedName>
        <fullName evidence="4">Aldehyde dehydrogenase</fullName>
    </recommendedName>
</protein>
<evidence type="ECO:0000259" key="8">
    <source>
        <dbReference type="Pfam" id="PF00171"/>
    </source>
</evidence>
<dbReference type="Proteomes" id="UP001201163">
    <property type="component" value="Unassembled WGS sequence"/>
</dbReference>
<feature type="active site" evidence="5">
    <location>
        <position position="253"/>
    </location>
</feature>
<dbReference type="EMBL" id="JAKELL010000009">
    <property type="protein sequence ID" value="KAH8996314.1"/>
    <property type="molecule type" value="Genomic_DNA"/>
</dbReference>
<keyword evidence="10" id="KW-1185">Reference proteome</keyword>
<comment type="caution">
    <text evidence="9">The sequence shown here is derived from an EMBL/GenBank/DDBJ whole genome shotgun (WGS) entry which is preliminary data.</text>
</comment>